<reference evidence="1 2" key="1">
    <citation type="submission" date="2018-09" db="EMBL/GenBank/DDBJ databases">
        <authorList>
            <person name="Zhu H."/>
        </authorList>
    </citation>
    <scope>NUCLEOTIDE SEQUENCE [LARGE SCALE GENOMIC DNA]</scope>
    <source>
        <strain evidence="1 2">K1S02-6</strain>
    </source>
</reference>
<name>A0A418X8G5_9PSED</name>
<gene>
    <name evidence="1" type="ORF">D3879_22480</name>
</gene>
<comment type="caution">
    <text evidence="1">The sequence shown here is derived from an EMBL/GenBank/DDBJ whole genome shotgun (WGS) entry which is preliminary data.</text>
</comment>
<sequence length="180" mass="20891">MRRKKNEVFILDAKKKHGAKYDYSEVDYINAYTKIKVICAAHGSFEITPTKHLSRGDGCPECGFLKRKGIGGITEARLKNEPELGRVDAWVYIAYMESCEERFFKIGHTTNKYPENRFSFFDMYSWTMERAVNMSLCEAVRLEGELKRALPGYRPLLKFNGYTECTLEDPWPLLKKLLNP</sequence>
<dbReference type="Proteomes" id="UP000284021">
    <property type="component" value="Unassembled WGS sequence"/>
</dbReference>
<organism evidence="1 2">
    <name type="scientific">Pseudomonas cavernicola</name>
    <dbReference type="NCBI Taxonomy" id="2320866"/>
    <lineage>
        <taxon>Bacteria</taxon>
        <taxon>Pseudomonadati</taxon>
        <taxon>Pseudomonadota</taxon>
        <taxon>Gammaproteobacteria</taxon>
        <taxon>Pseudomonadales</taxon>
        <taxon>Pseudomonadaceae</taxon>
        <taxon>Pseudomonas</taxon>
    </lineage>
</organism>
<keyword evidence="2" id="KW-1185">Reference proteome</keyword>
<proteinExistence type="predicted"/>
<evidence type="ECO:0000313" key="1">
    <source>
        <dbReference type="EMBL" id="RJG08663.1"/>
    </source>
</evidence>
<dbReference type="AlphaFoldDB" id="A0A418X8G5"/>
<accession>A0A418X8G5</accession>
<evidence type="ECO:0000313" key="2">
    <source>
        <dbReference type="Proteomes" id="UP000284021"/>
    </source>
</evidence>
<dbReference type="EMBL" id="QYUR01000008">
    <property type="protein sequence ID" value="RJG08663.1"/>
    <property type="molecule type" value="Genomic_DNA"/>
</dbReference>
<protein>
    <submittedName>
        <fullName evidence="1">Uncharacterized protein</fullName>
    </submittedName>
</protein>